<evidence type="ECO:0000256" key="2">
    <source>
        <dbReference type="ARBA" id="ARBA00022553"/>
    </source>
</evidence>
<organism evidence="12 13">
    <name type="scientific">Funneliformis mosseae</name>
    <name type="common">Endomycorrhizal fungus</name>
    <name type="synonym">Glomus mosseae</name>
    <dbReference type="NCBI Taxonomy" id="27381"/>
    <lineage>
        <taxon>Eukaryota</taxon>
        <taxon>Fungi</taxon>
        <taxon>Fungi incertae sedis</taxon>
        <taxon>Mucoromycota</taxon>
        <taxon>Glomeromycotina</taxon>
        <taxon>Glomeromycetes</taxon>
        <taxon>Glomerales</taxon>
        <taxon>Glomeraceae</taxon>
        <taxon>Funneliformis</taxon>
    </lineage>
</organism>
<dbReference type="GO" id="GO:0005634">
    <property type="term" value="C:nucleus"/>
    <property type="evidence" value="ECO:0007669"/>
    <property type="project" value="UniProtKB-SubCell"/>
</dbReference>
<keyword evidence="6 8" id="KW-0804">Transcription</keyword>
<gene>
    <name evidence="12" type="ORF">FMOSSE_LOCUS3229</name>
</gene>
<keyword evidence="3" id="KW-0902">Two-component regulatory system</keyword>
<feature type="modified residue" description="4-aspartylphosphate" evidence="9">
    <location>
        <position position="412"/>
    </location>
</feature>
<dbReference type="PROSITE" id="PS50110">
    <property type="entry name" value="RESPONSE_REGULATORY"/>
    <property type="match status" value="1"/>
</dbReference>
<evidence type="ECO:0000256" key="5">
    <source>
        <dbReference type="ARBA" id="ARBA00023125"/>
    </source>
</evidence>
<dbReference type="PROSITE" id="PS00434">
    <property type="entry name" value="HSF_DOMAIN"/>
    <property type="match status" value="1"/>
</dbReference>
<dbReference type="EMBL" id="CAJVPP010000460">
    <property type="protein sequence ID" value="CAG8485121.1"/>
    <property type="molecule type" value="Genomic_DNA"/>
</dbReference>
<evidence type="ECO:0000256" key="3">
    <source>
        <dbReference type="ARBA" id="ARBA00023012"/>
    </source>
</evidence>
<dbReference type="Proteomes" id="UP000789375">
    <property type="component" value="Unassembled WGS sequence"/>
</dbReference>
<dbReference type="SMART" id="SM00415">
    <property type="entry name" value="HSF"/>
    <property type="match status" value="1"/>
</dbReference>
<dbReference type="Pfam" id="PF00072">
    <property type="entry name" value="Response_reg"/>
    <property type="match status" value="1"/>
</dbReference>
<dbReference type="SUPFAM" id="SSF52172">
    <property type="entry name" value="CheY-like"/>
    <property type="match status" value="1"/>
</dbReference>
<dbReference type="InterPro" id="IPR001789">
    <property type="entry name" value="Sig_transdc_resp-reg_receiver"/>
</dbReference>
<dbReference type="AlphaFoldDB" id="A0A9N8WJ18"/>
<dbReference type="PIRSF" id="PIRSF002595">
    <property type="entry name" value="RR_SKN7"/>
    <property type="match status" value="1"/>
</dbReference>
<dbReference type="GO" id="GO:0043565">
    <property type="term" value="F:sequence-specific DNA binding"/>
    <property type="evidence" value="ECO:0007669"/>
    <property type="project" value="InterPro"/>
</dbReference>
<dbReference type="Gene3D" id="3.40.50.2300">
    <property type="match status" value="2"/>
</dbReference>
<evidence type="ECO:0000313" key="13">
    <source>
        <dbReference type="Proteomes" id="UP000789375"/>
    </source>
</evidence>
<sequence length="580" mass="65094">MSNTPGGGPDFVKKLFKMLEDDSYNHVVSWGVNGDSFVVKEINAFTKTILPRHFKHSNFASFVRQLNKYDFHKIRNSDDSNSPYGEQRDQLDNIKRKTPANQRRIALNNINDVPNMTHLTELQSQVNNLTKLQTNMNDHLHSLSKNYHSVVQDLLNFQKNMVAQDQLMQNLVQYLVNLEAEKSGNYSSNQSSTSGEGIPTPFIPSEQAQKLINSYTEVARASFYQMNEISRRAQSIHHIASASELNNSSAISSDSNFIIPQPTSTNSTASQSTEIINITDEYSQNLTNTMSLQHSDNGLTVFTVGHLTPRQQSTSTPNLLPVSASNNGNSSIPHIDNTSPQRASNTMRVHRGTFVPAWSVPPKVLLVDDDAVYQSIGSKFLQVFGCAIDIAVDGISAVNKMNFEKYDLVLMDIIRRFDPNTPIISMTSNTTTQECIKYLSHGMNDILAKPFTKAHLLSMLERYCMHLKIMPNFQNISRPLGAADRPVTIMSSNNNLISSEFTSDSNLNDNWMSNQIPLVMSGDNSYSSGSSFTVMNSDDYMQMMNHIVSANNNGSRYLEDNDNNQDDHRPRKRPKIELVE</sequence>
<evidence type="ECO:0000256" key="1">
    <source>
        <dbReference type="ARBA" id="ARBA00004123"/>
    </source>
</evidence>
<feature type="compositionally biased region" description="Basic and acidic residues" evidence="10">
    <location>
        <begin position="565"/>
        <end position="580"/>
    </location>
</feature>
<dbReference type="InterPro" id="IPR036390">
    <property type="entry name" value="WH_DNA-bd_sf"/>
</dbReference>
<keyword evidence="4 8" id="KW-0805">Transcription regulation</keyword>
<evidence type="ECO:0000256" key="4">
    <source>
        <dbReference type="ARBA" id="ARBA00023015"/>
    </source>
</evidence>
<name>A0A9N8WJ18_FUNMO</name>
<dbReference type="GO" id="GO:0006357">
    <property type="term" value="P:regulation of transcription by RNA polymerase II"/>
    <property type="evidence" value="ECO:0007669"/>
    <property type="project" value="UniProtKB-UniRule"/>
</dbReference>
<dbReference type="InterPro" id="IPR014402">
    <property type="entry name" value="Sig_transdc_resp-reg_Skn7"/>
</dbReference>
<dbReference type="GO" id="GO:0003700">
    <property type="term" value="F:DNA-binding transcription factor activity"/>
    <property type="evidence" value="ECO:0007669"/>
    <property type="project" value="UniProtKB-UniRule"/>
</dbReference>
<evidence type="ECO:0000313" key="12">
    <source>
        <dbReference type="EMBL" id="CAG8485121.1"/>
    </source>
</evidence>
<reference evidence="12" key="1">
    <citation type="submission" date="2021-06" db="EMBL/GenBank/DDBJ databases">
        <authorList>
            <person name="Kallberg Y."/>
            <person name="Tangrot J."/>
            <person name="Rosling A."/>
        </authorList>
    </citation>
    <scope>NUCLEOTIDE SEQUENCE</scope>
    <source>
        <strain evidence="12">87-6 pot B 2015</strain>
    </source>
</reference>
<proteinExistence type="predicted"/>
<dbReference type="SUPFAM" id="SSF46785">
    <property type="entry name" value="Winged helix' DNA-binding domain"/>
    <property type="match status" value="1"/>
</dbReference>
<dbReference type="SMART" id="SM00448">
    <property type="entry name" value="REC"/>
    <property type="match status" value="1"/>
</dbReference>
<dbReference type="GO" id="GO:0000156">
    <property type="term" value="F:phosphorelay response regulator activity"/>
    <property type="evidence" value="ECO:0007669"/>
    <property type="project" value="InterPro"/>
</dbReference>
<keyword evidence="2 9" id="KW-0597">Phosphoprotein</keyword>
<dbReference type="PRINTS" id="PR00056">
    <property type="entry name" value="HSFDOMAIN"/>
</dbReference>
<feature type="region of interest" description="Disordered" evidence="10">
    <location>
        <begin position="74"/>
        <end position="100"/>
    </location>
</feature>
<comment type="subcellular location">
    <subcellularLocation>
        <location evidence="1 8">Nucleus</location>
    </subcellularLocation>
</comment>
<dbReference type="CDD" id="cd17546">
    <property type="entry name" value="REC_hyHK_CKI1_RcsC-like"/>
    <property type="match status" value="1"/>
</dbReference>
<dbReference type="FunFam" id="1.10.10.10:FF:000027">
    <property type="entry name" value="Heat shock transcription factor 1"/>
    <property type="match status" value="1"/>
</dbReference>
<protein>
    <recommendedName>
        <fullName evidence="8">Transcription factor</fullName>
    </recommendedName>
</protein>
<keyword evidence="13" id="KW-1185">Reference proteome</keyword>
<feature type="region of interest" description="Disordered" evidence="10">
    <location>
        <begin position="552"/>
        <end position="580"/>
    </location>
</feature>
<feature type="domain" description="Response regulatory" evidence="11">
    <location>
        <begin position="363"/>
        <end position="464"/>
    </location>
</feature>
<dbReference type="PANTHER" id="PTHR45339:SF1">
    <property type="entry name" value="HYBRID SIGNAL TRANSDUCTION HISTIDINE KINASE J"/>
    <property type="match status" value="1"/>
</dbReference>
<evidence type="ECO:0000256" key="10">
    <source>
        <dbReference type="SAM" id="MobiDB-lite"/>
    </source>
</evidence>
<evidence type="ECO:0000259" key="11">
    <source>
        <dbReference type="PROSITE" id="PS50110"/>
    </source>
</evidence>
<feature type="compositionally biased region" description="Basic and acidic residues" evidence="10">
    <location>
        <begin position="86"/>
        <end position="95"/>
    </location>
</feature>
<accession>A0A9N8WJ18</accession>
<evidence type="ECO:0000256" key="6">
    <source>
        <dbReference type="ARBA" id="ARBA00023163"/>
    </source>
</evidence>
<dbReference type="Pfam" id="PF00447">
    <property type="entry name" value="HSF_DNA-bind"/>
    <property type="match status" value="1"/>
</dbReference>
<dbReference type="InterPro" id="IPR000232">
    <property type="entry name" value="HSF_DNA-bd"/>
</dbReference>
<dbReference type="Gene3D" id="1.10.10.10">
    <property type="entry name" value="Winged helix-like DNA-binding domain superfamily/Winged helix DNA-binding domain"/>
    <property type="match status" value="1"/>
</dbReference>
<keyword evidence="5 8" id="KW-0238">DNA-binding</keyword>
<comment type="caution">
    <text evidence="12">The sequence shown here is derived from an EMBL/GenBank/DDBJ whole genome shotgun (WGS) entry which is preliminary data.</text>
</comment>
<dbReference type="InterPro" id="IPR011006">
    <property type="entry name" value="CheY-like_superfamily"/>
</dbReference>
<evidence type="ECO:0000256" key="8">
    <source>
        <dbReference type="PIRNR" id="PIRNR002595"/>
    </source>
</evidence>
<keyword evidence="7 8" id="KW-0539">Nucleus</keyword>
<evidence type="ECO:0000256" key="7">
    <source>
        <dbReference type="ARBA" id="ARBA00023242"/>
    </source>
</evidence>
<dbReference type="InterPro" id="IPR036388">
    <property type="entry name" value="WH-like_DNA-bd_sf"/>
</dbReference>
<dbReference type="PANTHER" id="PTHR45339">
    <property type="entry name" value="HYBRID SIGNAL TRANSDUCTION HISTIDINE KINASE J"/>
    <property type="match status" value="1"/>
</dbReference>
<evidence type="ECO:0000256" key="9">
    <source>
        <dbReference type="PROSITE-ProRule" id="PRU00169"/>
    </source>
</evidence>